<sequence length="410" mass="44527">MVPCEGRLLRASPAAPLALPVTMGDAEKEAALPGAMEAVPVATATVVSVTAADAAAQDWRADLPAVEACADRAVQEMGFPKGLALTLARESRDCFTTRIWIVDNSGSMATADGHRIISDPRRPDRAKVVDATRWDELRHSVLQAGKLASLLGAQTQFRLLNPPGSGAQQTVTICDAHSMQDVEGELEQLQRAMATSPSGLTPLTRHIQDIQAQIAAQAEHLERTGEKVVLVIATDGVPSGSSGGNDQDGFIRALRSLQGLPVQLVVQLCTDDSTIGNFWNSIDSELELPLDVLDDFLAEAEEVCTLNPWLVYTEQLHMARTFGLGQKVFDLLDERKLLPTEIMDFLKQAMGWTDLPEPTLDLRGFDASVTEKLRELGPVWNPVTQRPSPQLDHRTLRNTISGRRDSCTVS</sequence>
<evidence type="ECO:0000313" key="2">
    <source>
        <dbReference type="EMBL" id="CAD9703875.1"/>
    </source>
</evidence>
<organism evidence="2">
    <name type="scientific">Rhizochromulina marina</name>
    <dbReference type="NCBI Taxonomy" id="1034831"/>
    <lineage>
        <taxon>Eukaryota</taxon>
        <taxon>Sar</taxon>
        <taxon>Stramenopiles</taxon>
        <taxon>Ochrophyta</taxon>
        <taxon>Dictyochophyceae</taxon>
        <taxon>Rhizochromulinales</taxon>
        <taxon>Rhizochromulina</taxon>
    </lineage>
</organism>
<dbReference type="InterPro" id="IPR002035">
    <property type="entry name" value="VWF_A"/>
</dbReference>
<evidence type="ECO:0000259" key="1">
    <source>
        <dbReference type="PROSITE" id="PS50234"/>
    </source>
</evidence>
<name>A0A7S2WRI5_9STRA</name>
<dbReference type="Gene3D" id="3.40.50.410">
    <property type="entry name" value="von Willebrand factor, type A domain"/>
    <property type="match status" value="1"/>
</dbReference>
<reference evidence="2" key="1">
    <citation type="submission" date="2021-01" db="EMBL/GenBank/DDBJ databases">
        <authorList>
            <person name="Corre E."/>
            <person name="Pelletier E."/>
            <person name="Niang G."/>
            <person name="Scheremetjew M."/>
            <person name="Finn R."/>
            <person name="Kale V."/>
            <person name="Holt S."/>
            <person name="Cochrane G."/>
            <person name="Meng A."/>
            <person name="Brown T."/>
            <person name="Cohen L."/>
        </authorList>
    </citation>
    <scope>NUCLEOTIDE SEQUENCE</scope>
    <source>
        <strain evidence="2">CCMP1243</strain>
    </source>
</reference>
<feature type="domain" description="VWFA" evidence="1">
    <location>
        <begin position="97"/>
        <end position="265"/>
    </location>
</feature>
<proteinExistence type="predicted"/>
<dbReference type="PROSITE" id="PS50234">
    <property type="entry name" value="VWFA"/>
    <property type="match status" value="1"/>
</dbReference>
<protein>
    <recommendedName>
        <fullName evidence="1">VWFA domain-containing protein</fullName>
    </recommendedName>
</protein>
<dbReference type="InterPro" id="IPR036465">
    <property type="entry name" value="vWFA_dom_sf"/>
</dbReference>
<dbReference type="EMBL" id="HBHJ01024653">
    <property type="protein sequence ID" value="CAD9703875.1"/>
    <property type="molecule type" value="Transcribed_RNA"/>
</dbReference>
<gene>
    <name evidence="2" type="ORF">RMAR1173_LOCUS16268</name>
</gene>
<accession>A0A7S2WRI5</accession>
<dbReference type="AlphaFoldDB" id="A0A7S2WRI5"/>
<dbReference type="SUPFAM" id="SSF53300">
    <property type="entry name" value="vWA-like"/>
    <property type="match status" value="1"/>
</dbReference>